<reference evidence="5" key="1">
    <citation type="submission" date="2021-01" db="EMBL/GenBank/DDBJ databases">
        <authorList>
            <person name="Corre E."/>
            <person name="Pelletier E."/>
            <person name="Niang G."/>
            <person name="Scheremetjew M."/>
            <person name="Finn R."/>
            <person name="Kale V."/>
            <person name="Holt S."/>
            <person name="Cochrane G."/>
            <person name="Meng A."/>
            <person name="Brown T."/>
            <person name="Cohen L."/>
        </authorList>
    </citation>
    <scope>NUCLEOTIDE SEQUENCE</scope>
    <source>
        <strain evidence="5">CCMP1723</strain>
    </source>
</reference>
<dbReference type="EMBL" id="HBEQ01000208">
    <property type="protein sequence ID" value="CAD8512732.1"/>
    <property type="molecule type" value="Transcribed_RNA"/>
</dbReference>
<feature type="domain" description="Plastid lipid-associated protein/fibrillin conserved" evidence="4">
    <location>
        <begin position="70"/>
        <end position="229"/>
    </location>
</feature>
<keyword evidence="2" id="KW-0934">Plastid</keyword>
<protein>
    <recommendedName>
        <fullName evidence="4">Plastid lipid-associated protein/fibrillin conserved domain-containing protein</fullName>
    </recommendedName>
</protein>
<evidence type="ECO:0000313" key="5">
    <source>
        <dbReference type="EMBL" id="CAD8512732.1"/>
    </source>
</evidence>
<feature type="region of interest" description="Disordered" evidence="3">
    <location>
        <begin position="1"/>
        <end position="29"/>
    </location>
</feature>
<feature type="compositionally biased region" description="Low complexity" evidence="3">
    <location>
        <begin position="20"/>
        <end position="29"/>
    </location>
</feature>
<dbReference type="AlphaFoldDB" id="A0A7S0I796"/>
<proteinExistence type="predicted"/>
<evidence type="ECO:0000256" key="2">
    <source>
        <dbReference type="ARBA" id="ARBA00022640"/>
    </source>
</evidence>
<gene>
    <name evidence="5" type="ORF">MCOM1403_LOCUS157</name>
</gene>
<accession>A0A7S0I796</accession>
<evidence type="ECO:0000256" key="1">
    <source>
        <dbReference type="ARBA" id="ARBA00004474"/>
    </source>
</evidence>
<dbReference type="InterPro" id="IPR006843">
    <property type="entry name" value="PAP/fibrillin_dom"/>
</dbReference>
<evidence type="ECO:0000259" key="4">
    <source>
        <dbReference type="Pfam" id="PF04755"/>
    </source>
</evidence>
<evidence type="ECO:0000256" key="3">
    <source>
        <dbReference type="SAM" id="MobiDB-lite"/>
    </source>
</evidence>
<dbReference type="GO" id="GO:0009536">
    <property type="term" value="C:plastid"/>
    <property type="evidence" value="ECO:0007669"/>
    <property type="project" value="UniProtKB-SubCell"/>
</dbReference>
<comment type="subcellular location">
    <subcellularLocation>
        <location evidence="1">Plastid</location>
    </subcellularLocation>
</comment>
<dbReference type="InterPro" id="IPR039633">
    <property type="entry name" value="PAP"/>
</dbReference>
<dbReference type="Pfam" id="PF04755">
    <property type="entry name" value="PAP_fibrillin"/>
    <property type="match status" value="1"/>
</dbReference>
<organism evidence="5">
    <name type="scientific">Micromonas pusilla</name>
    <name type="common">Picoplanktonic green alga</name>
    <name type="synonym">Chromulina pusilla</name>
    <dbReference type="NCBI Taxonomy" id="38833"/>
    <lineage>
        <taxon>Eukaryota</taxon>
        <taxon>Viridiplantae</taxon>
        <taxon>Chlorophyta</taxon>
        <taxon>Mamiellophyceae</taxon>
        <taxon>Mamiellales</taxon>
        <taxon>Mamiellaceae</taxon>
        <taxon>Micromonas</taxon>
    </lineage>
</organism>
<dbReference type="PANTHER" id="PTHR31906">
    <property type="entry name" value="PLASTID-LIPID-ASSOCIATED PROTEIN 4, CHLOROPLASTIC-RELATED"/>
    <property type="match status" value="1"/>
</dbReference>
<name>A0A7S0I796_MICPS</name>
<sequence>MSTHVMSTRVPGARASSFDASPAARLSSRASSRLPGAAWVGTRRQRGGPVGTRAIFGGIFDGGGSKRREAAKAALLEAIEGTQRGVAASEEDVAAVEAAASALERLNPNRSPLASPLVNGEWELLYTTSASILGANKPWFLRPSGPIYQTIDVGRLRARNRETFPFFNAVDADLTPTSRSAVNVRFVKFFILGVAPVDAPPSARGALDVTYLDDETRVSRGDRGNLFVLRMHDRDVELPRPEDD</sequence>